<dbReference type="Pfam" id="PF02801">
    <property type="entry name" value="Ketoacyl-synt_C"/>
    <property type="match status" value="1"/>
</dbReference>
<keyword evidence="7" id="KW-1185">Reference proteome</keyword>
<reference evidence="6 7" key="1">
    <citation type="submission" date="2021-04" db="EMBL/GenBank/DDBJ databases">
        <authorList>
            <person name="Tang X."/>
            <person name="Zhou X."/>
            <person name="Chen X."/>
            <person name="Cernava T."/>
            <person name="Zhang C."/>
        </authorList>
    </citation>
    <scope>NUCLEOTIDE SEQUENCE [LARGE SCALE GENOMIC DNA]</scope>
    <source>
        <strain evidence="6 7">BH-SS-21</strain>
    </source>
</reference>
<accession>A0A940YAE3</accession>
<dbReference type="GO" id="GO:0006633">
    <property type="term" value="P:fatty acid biosynthetic process"/>
    <property type="evidence" value="ECO:0007669"/>
    <property type="project" value="InterPro"/>
</dbReference>
<comment type="caution">
    <text evidence="6">The sequence shown here is derived from an EMBL/GenBank/DDBJ whole genome shotgun (WGS) entry which is preliminary data.</text>
</comment>
<dbReference type="PROSITE" id="PS52004">
    <property type="entry name" value="KS3_2"/>
    <property type="match status" value="1"/>
</dbReference>
<evidence type="ECO:0000256" key="2">
    <source>
        <dbReference type="ARBA" id="ARBA00022679"/>
    </source>
</evidence>
<dbReference type="AlphaFoldDB" id="A0A940YAE3"/>
<dbReference type="SMART" id="SM00825">
    <property type="entry name" value="PKS_KS"/>
    <property type="match status" value="1"/>
</dbReference>
<gene>
    <name evidence="6" type="ORF">J8N05_46165</name>
</gene>
<dbReference type="SUPFAM" id="SSF53901">
    <property type="entry name" value="Thiolase-like"/>
    <property type="match status" value="1"/>
</dbReference>
<evidence type="ECO:0000256" key="4">
    <source>
        <dbReference type="RuleBase" id="RU003694"/>
    </source>
</evidence>
<dbReference type="GO" id="GO:0004315">
    <property type="term" value="F:3-oxoacyl-[acyl-carrier-protein] synthase activity"/>
    <property type="evidence" value="ECO:0007669"/>
    <property type="project" value="InterPro"/>
</dbReference>
<dbReference type="Pfam" id="PF00109">
    <property type="entry name" value="ketoacyl-synt"/>
    <property type="match status" value="1"/>
</dbReference>
<dbReference type="PANTHER" id="PTHR11712:SF347">
    <property type="entry name" value="BETA KETOACYL-ACYL CARRIER PROTEIN SYNTHASE"/>
    <property type="match status" value="1"/>
</dbReference>
<organism evidence="6 7">
    <name type="scientific">Streptomyces liliiviolaceus</name>
    <dbReference type="NCBI Taxonomy" id="2823109"/>
    <lineage>
        <taxon>Bacteria</taxon>
        <taxon>Bacillati</taxon>
        <taxon>Actinomycetota</taxon>
        <taxon>Actinomycetes</taxon>
        <taxon>Kitasatosporales</taxon>
        <taxon>Streptomycetaceae</taxon>
        <taxon>Streptomyces</taxon>
    </lineage>
</organism>
<feature type="domain" description="Ketosynthase family 3 (KS3)" evidence="5">
    <location>
        <begin position="1"/>
        <end position="404"/>
    </location>
</feature>
<evidence type="ECO:0000259" key="5">
    <source>
        <dbReference type="PROSITE" id="PS52004"/>
    </source>
</evidence>
<protein>
    <submittedName>
        <fullName evidence="6">Beta-ketoacyl-[acyl-carrier-protein] synthase family protein</fullName>
    </submittedName>
</protein>
<dbReference type="Gene3D" id="3.40.47.10">
    <property type="match status" value="1"/>
</dbReference>
<comment type="similarity">
    <text evidence="1 4">Belongs to the thiolase-like superfamily. Beta-ketoacyl-ACP synthases family.</text>
</comment>
<dbReference type="InterPro" id="IPR018201">
    <property type="entry name" value="Ketoacyl_synth_AS"/>
</dbReference>
<evidence type="ECO:0000256" key="3">
    <source>
        <dbReference type="ARBA" id="ARBA00023315"/>
    </source>
</evidence>
<dbReference type="Proteomes" id="UP000677413">
    <property type="component" value="Unassembled WGS sequence"/>
</dbReference>
<evidence type="ECO:0000256" key="1">
    <source>
        <dbReference type="ARBA" id="ARBA00008467"/>
    </source>
</evidence>
<keyword evidence="2 4" id="KW-0808">Transferase</keyword>
<dbReference type="InterPro" id="IPR020841">
    <property type="entry name" value="PKS_Beta-ketoAc_synthase_dom"/>
</dbReference>
<evidence type="ECO:0000313" key="7">
    <source>
        <dbReference type="Proteomes" id="UP000677413"/>
    </source>
</evidence>
<dbReference type="EMBL" id="JAGPYQ010000002">
    <property type="protein sequence ID" value="MBQ0855555.1"/>
    <property type="molecule type" value="Genomic_DNA"/>
</dbReference>
<dbReference type="InterPro" id="IPR014030">
    <property type="entry name" value="Ketoacyl_synth_N"/>
</dbReference>
<keyword evidence="3" id="KW-0012">Acyltransferase</keyword>
<dbReference type="InterPro" id="IPR000794">
    <property type="entry name" value="Beta-ketoacyl_synthase"/>
</dbReference>
<dbReference type="InterPro" id="IPR014031">
    <property type="entry name" value="Ketoacyl_synth_C"/>
</dbReference>
<evidence type="ECO:0000313" key="6">
    <source>
        <dbReference type="EMBL" id="MBQ0855555.1"/>
    </source>
</evidence>
<name>A0A940YAE3_9ACTN</name>
<sequence>MPAGGVHGAVGQVGASVADGDGVDRDVGGVQHRRLGSEDVVVAGAAGQNQWSGIPALLVSVQGLHDGRCTDRYSQLGFIAGAEALRTAGLDPQGWDAARVGVVIGTSVGGVSTLQEQITRQASGEKVSALTVPMFAPNMLPGQLALHWQIHGPTFAVSTACASGATALGLAAQLVRSGACDLVLAGGSDAPVTRILSGAFARMNALSSRCTNPAAASRPFDAARDGFVLGEGAAVLVLERATHASARGAPVLARLAGFGASADAHHITDPHPHSYGLEQAITTALAEAGATPADVDHVNAHATGTPKGDLLEARLLARLCGQASVTSAKGTLGHTMGAAGAIEAALTVRTIAEQTVPPTANLDRLDAAIDLDVVTGAARNQHVRLALSNSSGFGGQNAVLLFTAP</sequence>
<dbReference type="CDD" id="cd00834">
    <property type="entry name" value="KAS_I_II"/>
    <property type="match status" value="1"/>
</dbReference>
<dbReference type="PROSITE" id="PS00606">
    <property type="entry name" value="KS3_1"/>
    <property type="match status" value="1"/>
</dbReference>
<dbReference type="InterPro" id="IPR016039">
    <property type="entry name" value="Thiolase-like"/>
</dbReference>
<proteinExistence type="inferred from homology"/>
<dbReference type="PANTHER" id="PTHR11712">
    <property type="entry name" value="POLYKETIDE SYNTHASE-RELATED"/>
    <property type="match status" value="1"/>
</dbReference>